<dbReference type="InterPro" id="IPR019831">
    <property type="entry name" value="Mn/Fe_SOD_N"/>
</dbReference>
<feature type="domain" description="Rho-GAP" evidence="17">
    <location>
        <begin position="494"/>
        <end position="681"/>
    </location>
</feature>
<dbReference type="PANTHER" id="PTHR23179:SF26">
    <property type="entry name" value="T-CELL ACTIVATION RHO GTPASE-ACTIVATING PROTEIN"/>
    <property type="match status" value="1"/>
</dbReference>
<evidence type="ECO:0000256" key="14">
    <source>
        <dbReference type="ARBA" id="ARBA00023211"/>
    </source>
</evidence>
<dbReference type="GO" id="GO:0007165">
    <property type="term" value="P:signal transduction"/>
    <property type="evidence" value="ECO:0007669"/>
    <property type="project" value="InterPro"/>
</dbReference>
<dbReference type="InterPro" id="IPR036324">
    <property type="entry name" value="Mn/Fe_SOD_N_sf"/>
</dbReference>
<comment type="catalytic activity">
    <reaction evidence="15">
        <text>2 superoxide + 2 H(+) = H2O2 + O2</text>
        <dbReference type="Rhea" id="RHEA:20696"/>
        <dbReference type="ChEBI" id="CHEBI:15378"/>
        <dbReference type="ChEBI" id="CHEBI:15379"/>
        <dbReference type="ChEBI" id="CHEBI:16240"/>
        <dbReference type="ChEBI" id="CHEBI:18421"/>
        <dbReference type="EC" id="1.15.1.1"/>
    </reaction>
</comment>
<comment type="subcellular location">
    <subcellularLocation>
        <location evidence="3">Mitochondrion matrix</location>
    </subcellularLocation>
</comment>
<comment type="similarity">
    <text evidence="4">Belongs to the iron/manganese superoxide dismutase family.</text>
</comment>
<keyword evidence="9" id="KW-0597">Phosphoprotein</keyword>
<evidence type="ECO:0000313" key="19">
    <source>
        <dbReference type="Proteomes" id="UP000886611"/>
    </source>
</evidence>
<dbReference type="Gene3D" id="1.10.287.990">
    <property type="entry name" value="Fe,Mn superoxide dismutase (SOD) domain"/>
    <property type="match status" value="1"/>
</dbReference>
<dbReference type="FunFam" id="3.55.40.20:FF:000003">
    <property type="entry name" value="Superoxide dismutase [Mn], mitochondrial"/>
    <property type="match status" value="1"/>
</dbReference>
<dbReference type="InterPro" id="IPR047887">
    <property type="entry name" value="ARHGAP20_PH"/>
</dbReference>
<proteinExistence type="inferred from homology"/>
<dbReference type="InterPro" id="IPR000198">
    <property type="entry name" value="RhoGAP_dom"/>
</dbReference>
<dbReference type="Pfam" id="PF00620">
    <property type="entry name" value="RhoGAP"/>
    <property type="match status" value="1"/>
</dbReference>
<dbReference type="InterPro" id="IPR008936">
    <property type="entry name" value="Rho_GTPase_activation_prot"/>
</dbReference>
<evidence type="ECO:0000256" key="2">
    <source>
        <dbReference type="ARBA" id="ARBA00002170"/>
    </source>
</evidence>
<evidence type="ECO:0000259" key="17">
    <source>
        <dbReference type="PROSITE" id="PS50238"/>
    </source>
</evidence>
<dbReference type="GO" id="GO:0004784">
    <property type="term" value="F:superoxide dismutase activity"/>
    <property type="evidence" value="ECO:0007669"/>
    <property type="project" value="UniProtKB-EC"/>
</dbReference>
<keyword evidence="8" id="KW-0343">GTPase activation</keyword>
<dbReference type="GO" id="GO:0005759">
    <property type="term" value="C:mitochondrial matrix"/>
    <property type="evidence" value="ECO:0007669"/>
    <property type="project" value="UniProtKB-SubCell"/>
</dbReference>
<dbReference type="Gene3D" id="3.55.40.20">
    <property type="entry name" value="Iron/manganese superoxide dismutase, C-terminal domain"/>
    <property type="match status" value="1"/>
</dbReference>
<dbReference type="InterPro" id="IPR047886">
    <property type="entry name" value="ARHGAP20-like_RhoGAP"/>
</dbReference>
<sequence>MSKKVESLQDSYVICKSHQNWANSWETHFNLEKHAQISRLSLNYASCKLKHTLPDLPYDYGALEPHISAEIMQLHHSKHHATYVNNLNVAEEKYKEAQAKGDMATQISLQPAVRFNGGGHINHTIFWTNLSPNGGGEPQGELMEAIKRDFGSFEKMKEKLAAVSVGVQGSGWGWLGYNKENGRLQAVACPNQDPLQGTTGLIPLLGIDVWEHAYYLQYKNVRPDYVKAIWNVVNWDNIAERFKSAKKESPPCPVSADQSPFVLGLTNEDAELIADACVQLTEGLKTKEKHLFLFSDVLVIAKLKSNMSFRLKHKINLCDLWIDSCDDEICGIFIDPRTSLVIAWPITVCIVSFRTARDNIKEIPKPPEDVLMKVLSGSSSTVSRDARVVLRGLTDFHFMFTEANIDLMVCYFFFLQTKTLTGGCMDPYIEYDVEDAVKAYQPPARSDITDGTGRAIEGHKKRKKVLSWPFQRRSLTNSETMRSDFDMKTPLFGQPLSIVCDEEEKLPKPIMDILCNLLKKGINTEGIFRKAGNVKVFKEMKEHLNAGTEIDLDEKPVILLAAVLKDFLRQIPNSLLLTELYESWMTAMEKESVSDRYDELKQVVDKLPRPNVVFLEYFLCLLYHITKKSEINKMDAKNLAVCIAPNMLQLNPKVSLEVQKEMTEKVTTLTQFLIENCCEIFGENILSLLEEEELADSSDTLSSHQHDSAYDSTDADGDSSEQIRNIQSDLACSENTDLEERMSSQSFSSDALPTSLDSLKTFSHRYNRRCSEPDILASSHKHEVEIKSEKLARSHEDCSAERGDDLTFKDQNLKKQNSDDCVIKQRFKDKRPPNLSTCLLNDLGRSSSSKASSTCSLESTASSASVNSVFTSSPLQSPASPKRFFFARHQSFSFKSNGESQKNEKEVKKHSLSFSVRNDKKPLLKAKSWGPSHFNKSTSKKDTQKEGQFGCDTLQEDSQNEVEPCQPHPRNFLSPTEVFQQVDKKLPGRPPSYEQAIQTRVIPAPPDYKSMTVQDARRRLSSTSSFDKKSRPSSFTEALLYRRSNDSSLYLQEEDQTQQDALGAEISSVYRKRTMSESKSRHERMTQSLFEETFLVKESYV</sequence>
<dbReference type="GO" id="GO:0005096">
    <property type="term" value="F:GTPase activator activity"/>
    <property type="evidence" value="ECO:0007669"/>
    <property type="project" value="UniProtKB-KW"/>
</dbReference>
<dbReference type="Pfam" id="PF02777">
    <property type="entry name" value="Sod_Fe_C"/>
    <property type="match status" value="1"/>
</dbReference>
<keyword evidence="10" id="KW-0479">Metal-binding</keyword>
<evidence type="ECO:0000256" key="12">
    <source>
        <dbReference type="ARBA" id="ARBA00023074"/>
    </source>
</evidence>
<evidence type="ECO:0000256" key="13">
    <source>
        <dbReference type="ARBA" id="ARBA00023128"/>
    </source>
</evidence>
<keyword evidence="11" id="KW-0560">Oxidoreductase</keyword>
<comment type="cofactor">
    <cofactor evidence="1">
        <name>Mn(2+)</name>
        <dbReference type="ChEBI" id="CHEBI:29035"/>
    </cofactor>
</comment>
<comment type="subunit">
    <text evidence="5">Homotetramer.</text>
</comment>
<evidence type="ECO:0000256" key="8">
    <source>
        <dbReference type="ARBA" id="ARBA00022468"/>
    </source>
</evidence>
<dbReference type="PROSITE" id="PS00088">
    <property type="entry name" value="SOD_MN"/>
    <property type="match status" value="1"/>
</dbReference>
<dbReference type="InterPro" id="IPR036314">
    <property type="entry name" value="SOD_C_sf"/>
</dbReference>
<dbReference type="InterPro" id="IPR011993">
    <property type="entry name" value="PH-like_dom_sf"/>
</dbReference>
<dbReference type="CDD" id="cd04402">
    <property type="entry name" value="RhoGAP_ARHGAP20"/>
    <property type="match status" value="1"/>
</dbReference>
<dbReference type="Proteomes" id="UP000886611">
    <property type="component" value="Unassembled WGS sequence"/>
</dbReference>
<keyword evidence="13" id="KW-0496">Mitochondrion</keyword>
<dbReference type="SUPFAM" id="SSF46609">
    <property type="entry name" value="Fe,Mn superoxide dismutase (SOD), N-terminal domain"/>
    <property type="match status" value="1"/>
</dbReference>
<dbReference type="SUPFAM" id="SSF50729">
    <property type="entry name" value="PH domain-like"/>
    <property type="match status" value="1"/>
</dbReference>
<keyword evidence="12" id="KW-0944">Nitration</keyword>
<feature type="non-terminal residue" evidence="18">
    <location>
        <position position="1"/>
    </location>
</feature>
<organism evidence="18 19">
    <name type="scientific">Polypterus senegalus</name>
    <name type="common">Senegal bichir</name>
    <dbReference type="NCBI Taxonomy" id="55291"/>
    <lineage>
        <taxon>Eukaryota</taxon>
        <taxon>Metazoa</taxon>
        <taxon>Chordata</taxon>
        <taxon>Craniata</taxon>
        <taxon>Vertebrata</taxon>
        <taxon>Euteleostomi</taxon>
        <taxon>Actinopterygii</taxon>
        <taxon>Polypteriformes</taxon>
        <taxon>Polypteridae</taxon>
        <taxon>Polypterus</taxon>
    </lineage>
</organism>
<dbReference type="SUPFAM" id="SSF54719">
    <property type="entry name" value="Fe,Mn superoxide dismutase (SOD), C-terminal domain"/>
    <property type="match status" value="1"/>
</dbReference>
<dbReference type="EMBL" id="JAATIS010000859">
    <property type="protein sequence ID" value="KAG2467200.1"/>
    <property type="molecule type" value="Genomic_DNA"/>
</dbReference>
<dbReference type="PANTHER" id="PTHR23179">
    <property type="entry name" value="T-CELL ACTIVATION RHO GTPASE ACTIVATING PROTEIN-RELATED"/>
    <property type="match status" value="1"/>
</dbReference>
<dbReference type="PROSITE" id="PS50238">
    <property type="entry name" value="RHOGAP"/>
    <property type="match status" value="1"/>
</dbReference>
<dbReference type="Pfam" id="PF22286">
    <property type="entry name" value="RHG20_PH"/>
    <property type="match status" value="1"/>
</dbReference>
<dbReference type="InterPro" id="IPR019832">
    <property type="entry name" value="Mn/Fe_SOD_C"/>
</dbReference>
<reference evidence="18 19" key="1">
    <citation type="journal article" date="2021" name="Cell">
        <title>Tracing the genetic footprints of vertebrate landing in non-teleost ray-finned fishes.</title>
        <authorList>
            <person name="Bi X."/>
            <person name="Wang K."/>
            <person name="Yang L."/>
            <person name="Pan H."/>
            <person name="Jiang H."/>
            <person name="Wei Q."/>
            <person name="Fang M."/>
            <person name="Yu H."/>
            <person name="Zhu C."/>
            <person name="Cai Y."/>
            <person name="He Y."/>
            <person name="Gan X."/>
            <person name="Zeng H."/>
            <person name="Yu D."/>
            <person name="Zhu Y."/>
            <person name="Jiang H."/>
            <person name="Qiu Q."/>
            <person name="Yang H."/>
            <person name="Zhang Y.E."/>
            <person name="Wang W."/>
            <person name="Zhu M."/>
            <person name="He S."/>
            <person name="Zhang G."/>
        </authorList>
    </citation>
    <scope>NUCLEOTIDE SEQUENCE [LARGE SCALE GENOMIC DNA]</scope>
    <source>
        <strain evidence="18">Bchr_013</strain>
    </source>
</reference>
<comment type="function">
    <text evidence="2">Destroys superoxide anion radicals which are normally produced within the cells and which are toxic to biological systems.</text>
</comment>
<evidence type="ECO:0000313" key="18">
    <source>
        <dbReference type="EMBL" id="KAG2467200.1"/>
    </source>
</evidence>
<comment type="caution">
    <text evidence="18">The sequence shown here is derived from an EMBL/GenBank/DDBJ whole genome shotgun (WGS) entry which is preliminary data.</text>
</comment>
<keyword evidence="14" id="KW-0464">Manganese</keyword>
<dbReference type="GO" id="GO:0035023">
    <property type="term" value="P:regulation of Rho protein signal transduction"/>
    <property type="evidence" value="ECO:0007669"/>
    <property type="project" value="InterPro"/>
</dbReference>
<keyword evidence="19" id="KW-1185">Reference proteome</keyword>
<feature type="region of interest" description="Disordered" evidence="16">
    <location>
        <begin position="697"/>
        <end position="721"/>
    </location>
</feature>
<evidence type="ECO:0000256" key="11">
    <source>
        <dbReference type="ARBA" id="ARBA00023002"/>
    </source>
</evidence>
<dbReference type="FunFam" id="1.10.287.990:FF:000001">
    <property type="entry name" value="Superoxide dismutase"/>
    <property type="match status" value="1"/>
</dbReference>
<dbReference type="AlphaFoldDB" id="A0A8X7XGX8"/>
<dbReference type="InterPro" id="IPR001189">
    <property type="entry name" value="Mn/Fe_SOD"/>
</dbReference>
<evidence type="ECO:0000256" key="5">
    <source>
        <dbReference type="ARBA" id="ARBA00011881"/>
    </source>
</evidence>
<dbReference type="InterPro" id="IPR019833">
    <property type="entry name" value="Mn/Fe_SOD_BS"/>
</dbReference>
<evidence type="ECO:0000256" key="15">
    <source>
        <dbReference type="ARBA" id="ARBA00049204"/>
    </source>
</evidence>
<evidence type="ECO:0000256" key="16">
    <source>
        <dbReference type="SAM" id="MobiDB-lite"/>
    </source>
</evidence>
<name>A0A8X7XGX8_POLSE</name>
<dbReference type="Pfam" id="PF00081">
    <property type="entry name" value="Sod_Fe_N"/>
    <property type="match status" value="1"/>
</dbReference>
<dbReference type="Gene3D" id="1.10.555.10">
    <property type="entry name" value="Rho GTPase activation protein"/>
    <property type="match status" value="1"/>
</dbReference>
<gene>
    <name evidence="18" type="primary">Sod2</name>
    <name evidence="18" type="ORF">GTO96_0010570</name>
</gene>
<dbReference type="Gene3D" id="2.30.29.30">
    <property type="entry name" value="Pleckstrin-homology domain (PH domain)/Phosphotyrosine-binding domain (PTB)"/>
    <property type="match status" value="1"/>
</dbReference>
<protein>
    <recommendedName>
        <fullName evidence="7">Superoxide dismutase [Mn], mitochondrial</fullName>
        <ecNumber evidence="6">1.15.1.1</ecNumber>
    </recommendedName>
</protein>
<dbReference type="SMART" id="SM00324">
    <property type="entry name" value="RhoGAP"/>
    <property type="match status" value="1"/>
</dbReference>
<feature type="region of interest" description="Disordered" evidence="16">
    <location>
        <begin position="925"/>
        <end position="946"/>
    </location>
</feature>
<evidence type="ECO:0000256" key="4">
    <source>
        <dbReference type="ARBA" id="ARBA00008714"/>
    </source>
</evidence>
<feature type="non-terminal residue" evidence="18">
    <location>
        <position position="1101"/>
    </location>
</feature>
<accession>A0A8X7XGX8</accession>
<evidence type="ECO:0000256" key="6">
    <source>
        <dbReference type="ARBA" id="ARBA00012682"/>
    </source>
</evidence>
<dbReference type="PRINTS" id="PR01703">
    <property type="entry name" value="MNSODISMTASE"/>
</dbReference>
<evidence type="ECO:0000256" key="1">
    <source>
        <dbReference type="ARBA" id="ARBA00001936"/>
    </source>
</evidence>
<evidence type="ECO:0000256" key="9">
    <source>
        <dbReference type="ARBA" id="ARBA00022553"/>
    </source>
</evidence>
<dbReference type="EC" id="1.15.1.1" evidence="6"/>
<evidence type="ECO:0000256" key="7">
    <source>
        <dbReference type="ARBA" id="ARBA00014518"/>
    </source>
</evidence>
<dbReference type="GO" id="GO:0046872">
    <property type="term" value="F:metal ion binding"/>
    <property type="evidence" value="ECO:0007669"/>
    <property type="project" value="UniProtKB-KW"/>
</dbReference>
<evidence type="ECO:0000256" key="10">
    <source>
        <dbReference type="ARBA" id="ARBA00022723"/>
    </source>
</evidence>
<dbReference type="SUPFAM" id="SSF48350">
    <property type="entry name" value="GTPase activation domain, GAP"/>
    <property type="match status" value="1"/>
</dbReference>
<evidence type="ECO:0000256" key="3">
    <source>
        <dbReference type="ARBA" id="ARBA00004305"/>
    </source>
</evidence>